<dbReference type="GO" id="GO:0000978">
    <property type="term" value="F:RNA polymerase II cis-regulatory region sequence-specific DNA binding"/>
    <property type="evidence" value="ECO:0007669"/>
    <property type="project" value="TreeGrafter"/>
</dbReference>
<dbReference type="GO" id="GO:0005737">
    <property type="term" value="C:cytoplasm"/>
    <property type="evidence" value="ECO:0007669"/>
    <property type="project" value="UniProtKB-SubCell"/>
</dbReference>
<dbReference type="GO" id="GO:0051262">
    <property type="term" value="P:protein tetramerization"/>
    <property type="evidence" value="ECO:0007669"/>
    <property type="project" value="InterPro"/>
</dbReference>
<evidence type="ECO:0000256" key="1">
    <source>
        <dbReference type="ARBA" id="ARBA00006167"/>
    </source>
</evidence>
<dbReference type="EMBL" id="JADDUC010000093">
    <property type="protein sequence ID" value="KAG0119153.1"/>
    <property type="molecule type" value="Genomic_DNA"/>
</dbReference>
<sequence length="643" mass="71019">MDVFQMRGMADSVMSQFNLLNNSMDQSIGSRAASTSPYSSEHTSNVPTHSPYSQPSSTFDAMSPAPVIPSNTDYPGPHHFEVTFQQSSTAKSATWTYSPLLKKLYCQIAKTCPIQIKVSTSPPPGTIIRAMPVYKKAEHVTEVVKRCPNHELGRDFNDGEGSELSPQPGRPLCHSPRQSAPASHLIRVEGNNLSQYVDDPVTGRQSVMVPYEPPQVGTEFTTILYNFMCNSSCVGGMNRRPILIIITLETRDGQVLGRRSFEGRICACPGRDRKADEDHFREQQALNESTAKNGNANKRTFKQSPQGIPALGTGIKKRRHGEEEMYYVPVRGRENFEILMKIKESLELVELVPQQLVDSYRQQQQQQLLQRQSQLQTPSSYGPVLSPMNKVHSGGINKLPSVNQLVGQPAQHSSSSAPSLGPMGPGMLNSHPMQPNGEMNGGHSSQSMVSGSHCTPPPPYNPDPSLVSFLTGLGCPNCIDYFTSQGLQNIYHLQNLSIEVQPCSVGFMAMCSPKSVTWGCRAVSCWSSHISAVLSLQDLGALKIPEQYRMIIWRGLQELKQSHDYGAQQLIRSSSNASTISIGSSGELQRQRVMEAVHFRVRHTITIPNRGAPDDWADFGFDLPDCKSRKQSIKEEFTEGEIN</sequence>
<dbReference type="Gene3D" id="1.10.150.50">
    <property type="entry name" value="Transcription Factor, Ets-1"/>
    <property type="match status" value="2"/>
</dbReference>
<evidence type="ECO:0000313" key="16">
    <source>
        <dbReference type="EMBL" id="KAG0119153.1"/>
    </source>
</evidence>
<evidence type="ECO:0000256" key="13">
    <source>
        <dbReference type="SAM" id="MobiDB-lite"/>
    </source>
</evidence>
<keyword evidence="9 12" id="KW-0539">Nucleus</keyword>
<evidence type="ECO:0000313" key="18">
    <source>
        <dbReference type="Proteomes" id="UP000618051"/>
    </source>
</evidence>
<dbReference type="InterPro" id="IPR011615">
    <property type="entry name" value="p53_DNA-bd"/>
</dbReference>
<keyword evidence="12" id="KW-0963">Cytoplasm</keyword>
<evidence type="ECO:0000256" key="11">
    <source>
        <dbReference type="PIRSR" id="PIRSR602117-2"/>
    </source>
</evidence>
<name>A0A835NPZ7_9PASS</name>
<feature type="domain" description="p53 tetramerisation" evidence="15">
    <location>
        <begin position="316"/>
        <end position="355"/>
    </location>
</feature>
<dbReference type="Gene3D" id="4.10.170.10">
    <property type="entry name" value="p53-like tetramerisation domain"/>
    <property type="match status" value="1"/>
</dbReference>
<dbReference type="EMBL" id="JADDUC020000026">
    <property type="protein sequence ID" value="KAI1231485.1"/>
    <property type="molecule type" value="Genomic_DNA"/>
</dbReference>
<dbReference type="Proteomes" id="UP000618051">
    <property type="component" value="Unassembled WGS sequence"/>
</dbReference>
<feature type="compositionally biased region" description="Polar residues" evidence="13">
    <location>
        <begin position="442"/>
        <end position="453"/>
    </location>
</feature>
<dbReference type="PANTHER" id="PTHR11447">
    <property type="entry name" value="CELLULAR TUMOR ANTIGEN P53"/>
    <property type="match status" value="1"/>
</dbReference>
<keyword evidence="18" id="KW-1185">Reference proteome</keyword>
<feature type="site" description="Interaction with DNA" evidence="11">
    <location>
        <position position="91"/>
    </location>
</feature>
<dbReference type="InterPro" id="IPR013761">
    <property type="entry name" value="SAM/pointed_sf"/>
</dbReference>
<evidence type="ECO:0000256" key="2">
    <source>
        <dbReference type="ARBA" id="ARBA00022703"/>
    </source>
</evidence>
<dbReference type="InterPro" id="IPR057064">
    <property type="entry name" value="P53_central_site"/>
</dbReference>
<reference evidence="17" key="3">
    <citation type="submission" date="2022-01" db="EMBL/GenBank/DDBJ databases">
        <authorList>
            <person name="Rubenstein D.R."/>
        </authorList>
    </citation>
    <scope>NUCLEOTIDE SEQUENCE</scope>
    <source>
        <strain evidence="17">SS15</strain>
        <tissue evidence="17">Liver</tissue>
    </source>
</reference>
<comment type="caution">
    <text evidence="16">The sequence shown here is derived from an EMBL/GenBank/DDBJ whole genome shotgun (WGS) entry which is preliminary data.</text>
</comment>
<evidence type="ECO:0000256" key="8">
    <source>
        <dbReference type="ARBA" id="ARBA00023163"/>
    </source>
</evidence>
<protein>
    <recommendedName>
        <fullName evidence="12">Cellular tumor antigen p53</fullName>
    </recommendedName>
</protein>
<feature type="compositionally biased region" description="Low complexity" evidence="13">
    <location>
        <begin position="407"/>
        <end position="428"/>
    </location>
</feature>
<dbReference type="FunFam" id="2.60.40.720:FF:000002">
    <property type="entry name" value="Cellular tumor antigen p53"/>
    <property type="match status" value="1"/>
</dbReference>
<reference evidence="16" key="1">
    <citation type="submission" date="2020-10" db="EMBL/GenBank/DDBJ databases">
        <title>Feather gene expression reveals the developmental basis of iridescence in African starlings.</title>
        <authorList>
            <person name="Rubenstein D.R."/>
        </authorList>
    </citation>
    <scope>NUCLEOTIDE SEQUENCE</scope>
    <source>
        <strain evidence="16">SS15</strain>
        <tissue evidence="16">Liver</tissue>
    </source>
</reference>
<dbReference type="GO" id="GO:0006915">
    <property type="term" value="P:apoptotic process"/>
    <property type="evidence" value="ECO:0007669"/>
    <property type="project" value="UniProtKB-KW"/>
</dbReference>
<comment type="subcellular location">
    <subcellularLocation>
        <location evidence="12">Cytoplasm</location>
    </subcellularLocation>
    <subcellularLocation>
        <location evidence="12">Nucleus</location>
    </subcellularLocation>
</comment>
<feature type="domain" description="p53 DNA-binding" evidence="14">
    <location>
        <begin position="71"/>
        <end position="279"/>
    </location>
</feature>
<feature type="compositionally biased region" description="Polar residues" evidence="13">
    <location>
        <begin position="28"/>
        <end position="60"/>
    </location>
</feature>
<reference evidence="17 18" key="2">
    <citation type="journal article" date="2021" name="J. Hered.">
        <title>Feather Gene Expression Elucidates the Developmental Basis of Plumage Iridescence in African Starlings.</title>
        <authorList>
            <person name="Rubenstein D.R."/>
            <person name="Corvelo A."/>
            <person name="MacManes M.D."/>
            <person name="Maia R."/>
            <person name="Narzisi G."/>
            <person name="Rousaki A."/>
            <person name="Vandenabeele P."/>
            <person name="Shawkey M.D."/>
            <person name="Solomon J."/>
        </authorList>
    </citation>
    <scope>NUCLEOTIDE SEQUENCE [LARGE SCALE GENOMIC DNA]</scope>
    <source>
        <strain evidence="17">SS15</strain>
    </source>
</reference>
<keyword evidence="7 12" id="KW-0010">Activator</keyword>
<dbReference type="GO" id="GO:0000981">
    <property type="term" value="F:DNA-binding transcription factor activity, RNA polymerase II-specific"/>
    <property type="evidence" value="ECO:0007669"/>
    <property type="project" value="TreeGrafter"/>
</dbReference>
<feature type="region of interest" description="Disordered" evidence="13">
    <location>
        <begin position="151"/>
        <end position="178"/>
    </location>
</feature>
<keyword evidence="6 12" id="KW-0238">DNA-binding</keyword>
<evidence type="ECO:0000256" key="4">
    <source>
        <dbReference type="ARBA" id="ARBA00022833"/>
    </source>
</evidence>
<keyword evidence="3 10" id="KW-0479">Metal-binding</keyword>
<evidence type="ECO:0000256" key="7">
    <source>
        <dbReference type="ARBA" id="ARBA00023159"/>
    </source>
</evidence>
<feature type="binding site" evidence="10">
    <location>
        <position position="150"/>
    </location>
    <ligand>
        <name>Zn(2+)</name>
        <dbReference type="ChEBI" id="CHEBI:29105"/>
    </ligand>
</feature>
<dbReference type="PROSITE" id="PS00348">
    <property type="entry name" value="P53"/>
    <property type="match status" value="1"/>
</dbReference>
<evidence type="ECO:0000256" key="5">
    <source>
        <dbReference type="ARBA" id="ARBA00023015"/>
    </source>
</evidence>
<keyword evidence="4 10" id="KW-0862">Zinc</keyword>
<comment type="cofactor">
    <cofactor evidence="10 12">
        <name>Zn(2+)</name>
        <dbReference type="ChEBI" id="CHEBI:29105"/>
    </cofactor>
    <text evidence="10 12">Binds 1 zinc ion per subunit.</text>
</comment>
<evidence type="ECO:0000259" key="15">
    <source>
        <dbReference type="Pfam" id="PF07710"/>
    </source>
</evidence>
<dbReference type="GO" id="GO:0005634">
    <property type="term" value="C:nucleus"/>
    <property type="evidence" value="ECO:0007669"/>
    <property type="project" value="UniProtKB-SubCell"/>
</dbReference>
<keyword evidence="12" id="KW-0131">Cell cycle</keyword>
<dbReference type="Pfam" id="PF00870">
    <property type="entry name" value="P53"/>
    <property type="match status" value="1"/>
</dbReference>
<comment type="function">
    <text evidence="12">Multifunctional transcription factor that induces cell cycle arrest, DNA repair or apoptosis upon binding to its target DNA sequence. Acts as a tumor suppressor in many tumor types; induces growth arrest or apoptosis depending on the physiological circumstances and cell type. Negatively regulates cell division by controlling expression of a set of genes required for this process. One of the activated genes is an inhibitor of cyclin-dependent kinases. Apoptosis induction seems to be mediated either by stimulation of BAX and FAS antigen expression, or by repression of Bcl-2 expression.</text>
</comment>
<feature type="region of interest" description="Disordered" evidence="13">
    <location>
        <begin position="286"/>
        <end position="313"/>
    </location>
</feature>
<evidence type="ECO:0000256" key="9">
    <source>
        <dbReference type="ARBA" id="ARBA00023242"/>
    </source>
</evidence>
<accession>A0A835NPZ7</accession>
<dbReference type="SUPFAM" id="SSF49417">
    <property type="entry name" value="p53-like transcription factors"/>
    <property type="match status" value="1"/>
</dbReference>
<dbReference type="PRINTS" id="PR00386">
    <property type="entry name" value="P53SUPPRESSR"/>
</dbReference>
<dbReference type="AlphaFoldDB" id="A0A835NPZ7"/>
<keyword evidence="2 12" id="KW-0053">Apoptosis</keyword>
<dbReference type="InterPro" id="IPR012346">
    <property type="entry name" value="p53/RUNT-type_TF_DNA-bd_sf"/>
</dbReference>
<dbReference type="InterPro" id="IPR010991">
    <property type="entry name" value="p53_tetrameristn"/>
</dbReference>
<dbReference type="OrthoDB" id="5915660at2759"/>
<dbReference type="Gene3D" id="2.60.40.720">
    <property type="match status" value="1"/>
</dbReference>
<dbReference type="PANTHER" id="PTHR11447:SF21">
    <property type="entry name" value="TUMOR PROTEIN P73"/>
    <property type="match status" value="1"/>
</dbReference>
<comment type="subunit">
    <text evidence="12">Binds DNA as a homotetramer.</text>
</comment>
<proteinExistence type="inferred from homology"/>
<dbReference type="Pfam" id="PF07710">
    <property type="entry name" value="P53_tetramer"/>
    <property type="match status" value="1"/>
</dbReference>
<dbReference type="InterPro" id="IPR008967">
    <property type="entry name" value="p53-like_TF_DNA-bd_sf"/>
</dbReference>
<evidence type="ECO:0000256" key="6">
    <source>
        <dbReference type="ARBA" id="ARBA00023125"/>
    </source>
</evidence>
<feature type="region of interest" description="Disordered" evidence="13">
    <location>
        <begin position="28"/>
        <end position="74"/>
    </location>
</feature>
<feature type="compositionally biased region" description="Polar residues" evidence="13">
    <location>
        <begin position="286"/>
        <end position="306"/>
    </location>
</feature>
<feature type="binding site" evidence="10">
    <location>
        <position position="229"/>
    </location>
    <ligand>
        <name>Zn(2+)</name>
        <dbReference type="ChEBI" id="CHEBI:29105"/>
    </ligand>
</feature>
<evidence type="ECO:0000313" key="17">
    <source>
        <dbReference type="EMBL" id="KAI1231485.1"/>
    </source>
</evidence>
<dbReference type="CDD" id="cd08367">
    <property type="entry name" value="P53"/>
    <property type="match status" value="1"/>
</dbReference>
<keyword evidence="5 12" id="KW-0805">Transcription regulation</keyword>
<dbReference type="GO" id="GO:0046872">
    <property type="term" value="F:metal ion binding"/>
    <property type="evidence" value="ECO:0007669"/>
    <property type="project" value="UniProtKB-KW"/>
</dbReference>
<comment type="similarity">
    <text evidence="1 12">Belongs to the p53 family.</text>
</comment>
<keyword evidence="8 12" id="KW-0804">Transcription</keyword>
<evidence type="ECO:0000256" key="10">
    <source>
        <dbReference type="PIRSR" id="PIRSR602117-1"/>
    </source>
</evidence>
<gene>
    <name evidence="17" type="ORF">IHE44_0007937</name>
    <name evidence="16" type="ORF">IHE44_014844</name>
</gene>
<dbReference type="SUPFAM" id="SSF47769">
    <property type="entry name" value="SAM/Pointed domain"/>
    <property type="match status" value="1"/>
</dbReference>
<dbReference type="InterPro" id="IPR036674">
    <property type="entry name" value="p53_tetramer_sf"/>
</dbReference>
<feature type="region of interest" description="Disordered" evidence="13">
    <location>
        <begin position="369"/>
        <end position="457"/>
    </location>
</feature>
<dbReference type="InterPro" id="IPR002117">
    <property type="entry name" value="p53_tumour_suppressor"/>
</dbReference>
<evidence type="ECO:0000256" key="12">
    <source>
        <dbReference type="RuleBase" id="RU003304"/>
    </source>
</evidence>
<dbReference type="SUPFAM" id="SSF47719">
    <property type="entry name" value="p53 tetramerization domain"/>
    <property type="match status" value="1"/>
</dbReference>
<feature type="binding site" evidence="10">
    <location>
        <position position="233"/>
    </location>
    <ligand>
        <name>Zn(2+)</name>
        <dbReference type="ChEBI" id="CHEBI:29105"/>
    </ligand>
</feature>
<feature type="binding site" evidence="10">
    <location>
        <position position="147"/>
    </location>
    <ligand>
        <name>Zn(2+)</name>
        <dbReference type="ChEBI" id="CHEBI:29105"/>
    </ligand>
</feature>
<organism evidence="16">
    <name type="scientific">Lamprotornis superbus</name>
    <dbReference type="NCBI Taxonomy" id="245042"/>
    <lineage>
        <taxon>Eukaryota</taxon>
        <taxon>Metazoa</taxon>
        <taxon>Chordata</taxon>
        <taxon>Craniata</taxon>
        <taxon>Vertebrata</taxon>
        <taxon>Euteleostomi</taxon>
        <taxon>Archelosauria</taxon>
        <taxon>Archosauria</taxon>
        <taxon>Dinosauria</taxon>
        <taxon>Saurischia</taxon>
        <taxon>Theropoda</taxon>
        <taxon>Coelurosauria</taxon>
        <taxon>Aves</taxon>
        <taxon>Neognathae</taxon>
        <taxon>Neoaves</taxon>
        <taxon>Telluraves</taxon>
        <taxon>Australaves</taxon>
        <taxon>Passeriformes</taxon>
        <taxon>Sturnidae</taxon>
        <taxon>Lamprotornis</taxon>
    </lineage>
</organism>
<evidence type="ECO:0000259" key="14">
    <source>
        <dbReference type="Pfam" id="PF00870"/>
    </source>
</evidence>
<evidence type="ECO:0000256" key="3">
    <source>
        <dbReference type="ARBA" id="ARBA00022723"/>
    </source>
</evidence>